<dbReference type="AlphaFoldDB" id="A0ABC8RZD9"/>
<name>A0ABC8RZD9_9AQUA</name>
<protein>
    <submittedName>
        <fullName evidence="2">Uncharacterized protein</fullName>
    </submittedName>
</protein>
<evidence type="ECO:0000313" key="3">
    <source>
        <dbReference type="Proteomes" id="UP001642360"/>
    </source>
</evidence>
<sequence>MASECLNRTKKNSPKENKRAIKAKWSNSESESTLIDDFSSQDDEENFTTFVGSISSSPRETSMNEVKATPTTKIEDLAEKIPTCGALEDEECFEDIQDAYDQLNVQFLKQQKKVFSFNDRVNSSKEDRKALHLDLVKPKTQICGLEEDKKSFLDR</sequence>
<dbReference type="EMBL" id="CAUOFW020002022">
    <property type="protein sequence ID" value="CAK9150336.1"/>
    <property type="molecule type" value="Genomic_DNA"/>
</dbReference>
<feature type="non-terminal residue" evidence="2">
    <location>
        <position position="155"/>
    </location>
</feature>
<gene>
    <name evidence="2" type="ORF">ILEXP_LOCUS18474</name>
</gene>
<evidence type="ECO:0000313" key="2">
    <source>
        <dbReference type="EMBL" id="CAK9150336.1"/>
    </source>
</evidence>
<evidence type="ECO:0000256" key="1">
    <source>
        <dbReference type="SAM" id="MobiDB-lite"/>
    </source>
</evidence>
<dbReference type="Proteomes" id="UP001642360">
    <property type="component" value="Unassembled WGS sequence"/>
</dbReference>
<organism evidence="2 3">
    <name type="scientific">Ilex paraguariensis</name>
    <name type="common">yerba mate</name>
    <dbReference type="NCBI Taxonomy" id="185542"/>
    <lineage>
        <taxon>Eukaryota</taxon>
        <taxon>Viridiplantae</taxon>
        <taxon>Streptophyta</taxon>
        <taxon>Embryophyta</taxon>
        <taxon>Tracheophyta</taxon>
        <taxon>Spermatophyta</taxon>
        <taxon>Magnoliopsida</taxon>
        <taxon>eudicotyledons</taxon>
        <taxon>Gunneridae</taxon>
        <taxon>Pentapetalae</taxon>
        <taxon>asterids</taxon>
        <taxon>campanulids</taxon>
        <taxon>Aquifoliales</taxon>
        <taxon>Aquifoliaceae</taxon>
        <taxon>Ilex</taxon>
    </lineage>
</organism>
<proteinExistence type="predicted"/>
<keyword evidence="3" id="KW-1185">Reference proteome</keyword>
<reference evidence="2 3" key="1">
    <citation type="submission" date="2024-02" db="EMBL/GenBank/DDBJ databases">
        <authorList>
            <person name="Vignale AGUSTIN F."/>
            <person name="Sosa J E."/>
            <person name="Modenutti C."/>
        </authorList>
    </citation>
    <scope>NUCLEOTIDE SEQUENCE [LARGE SCALE GENOMIC DNA]</scope>
</reference>
<accession>A0ABC8RZD9</accession>
<comment type="caution">
    <text evidence="2">The sequence shown here is derived from an EMBL/GenBank/DDBJ whole genome shotgun (WGS) entry which is preliminary data.</text>
</comment>
<feature type="region of interest" description="Disordered" evidence="1">
    <location>
        <begin position="1"/>
        <end position="43"/>
    </location>
</feature>